<reference evidence="1 2" key="1">
    <citation type="journal article" date="2018" name="Nat. Biotechnol.">
        <title>A standardized bacterial taxonomy based on genome phylogeny substantially revises the tree of life.</title>
        <authorList>
            <person name="Parks D.H."/>
            <person name="Chuvochina M."/>
            <person name="Waite D.W."/>
            <person name="Rinke C."/>
            <person name="Skarshewski A."/>
            <person name="Chaumeil P.A."/>
            <person name="Hugenholtz P."/>
        </authorList>
    </citation>
    <scope>NUCLEOTIDE SEQUENCE [LARGE SCALE GENOMIC DNA]</scope>
    <source>
        <strain evidence="1">UBA10948</strain>
    </source>
</reference>
<proteinExistence type="predicted"/>
<dbReference type="EMBL" id="DNZF01000003">
    <property type="protein sequence ID" value="HBK52324.1"/>
    <property type="molecule type" value="Genomic_DNA"/>
</dbReference>
<dbReference type="Proteomes" id="UP000263273">
    <property type="component" value="Unassembled WGS sequence"/>
</dbReference>
<feature type="non-terminal residue" evidence="1">
    <location>
        <position position="1"/>
    </location>
</feature>
<evidence type="ECO:0000313" key="2">
    <source>
        <dbReference type="Proteomes" id="UP000263273"/>
    </source>
</evidence>
<comment type="caution">
    <text evidence="1">The sequence shown here is derived from an EMBL/GenBank/DDBJ whole genome shotgun (WGS) entry which is preliminary data.</text>
</comment>
<dbReference type="AlphaFoldDB" id="A0A354YT09"/>
<dbReference type="Gene3D" id="1.25.10.90">
    <property type="match status" value="1"/>
</dbReference>
<sequence length="63" mass="7761">KVFKKHLHKLYGKIKAWLKSDRIYTVRFGIGMLMRFYLDDDFRSEMIEFVACIRSKEYYVNMM</sequence>
<dbReference type="SUPFAM" id="SSF48371">
    <property type="entry name" value="ARM repeat"/>
    <property type="match status" value="1"/>
</dbReference>
<organism evidence="1 2">
    <name type="scientific">Syntrophomonas wolfei</name>
    <dbReference type="NCBI Taxonomy" id="863"/>
    <lineage>
        <taxon>Bacteria</taxon>
        <taxon>Bacillati</taxon>
        <taxon>Bacillota</taxon>
        <taxon>Clostridia</taxon>
        <taxon>Eubacteriales</taxon>
        <taxon>Syntrophomonadaceae</taxon>
        <taxon>Syntrophomonas</taxon>
    </lineage>
</organism>
<accession>A0A354YT09</accession>
<name>A0A354YT09_9FIRM</name>
<evidence type="ECO:0000313" key="1">
    <source>
        <dbReference type="EMBL" id="HBK52324.1"/>
    </source>
</evidence>
<feature type="non-terminal residue" evidence="1">
    <location>
        <position position="63"/>
    </location>
</feature>
<gene>
    <name evidence="1" type="ORF">DDZ44_00100</name>
</gene>
<protein>
    <submittedName>
        <fullName evidence="1">DNA alkylation repair protein</fullName>
    </submittedName>
</protein>
<dbReference type="InterPro" id="IPR016024">
    <property type="entry name" value="ARM-type_fold"/>
</dbReference>